<dbReference type="EC" id="3.2.1.51" evidence="3"/>
<evidence type="ECO:0000256" key="3">
    <source>
        <dbReference type="ARBA" id="ARBA00012662"/>
    </source>
</evidence>
<dbReference type="GO" id="GO:0006004">
    <property type="term" value="P:fucose metabolic process"/>
    <property type="evidence" value="ECO:0007669"/>
    <property type="project" value="InterPro"/>
</dbReference>
<dbReference type="PANTHER" id="PTHR10030:SF37">
    <property type="entry name" value="ALPHA-L-FUCOSIDASE-RELATED"/>
    <property type="match status" value="1"/>
</dbReference>
<keyword evidence="4 7" id="KW-0732">Signal</keyword>
<dbReference type="EMBL" id="CAJNOL010005810">
    <property type="protein sequence ID" value="CAF1610167.1"/>
    <property type="molecule type" value="Genomic_DNA"/>
</dbReference>
<dbReference type="PANTHER" id="PTHR10030">
    <property type="entry name" value="ALPHA-L-FUCOSIDASE"/>
    <property type="match status" value="1"/>
</dbReference>
<dbReference type="GO" id="GO:0016139">
    <property type="term" value="P:glycoside catabolic process"/>
    <property type="evidence" value="ECO:0007669"/>
    <property type="project" value="TreeGrafter"/>
</dbReference>
<accession>A0A816BI25</accession>
<feature type="chain" id="PRO_5032502073" description="alpha-L-fucosidase" evidence="7">
    <location>
        <begin position="24"/>
        <end position="200"/>
    </location>
</feature>
<proteinExistence type="inferred from homology"/>
<feature type="signal peptide" evidence="7">
    <location>
        <begin position="1"/>
        <end position="23"/>
    </location>
</feature>
<dbReference type="AlphaFoldDB" id="A0A816BI25"/>
<organism evidence="9 10">
    <name type="scientific">Rotaria sordida</name>
    <dbReference type="NCBI Taxonomy" id="392033"/>
    <lineage>
        <taxon>Eukaryota</taxon>
        <taxon>Metazoa</taxon>
        <taxon>Spiralia</taxon>
        <taxon>Gnathifera</taxon>
        <taxon>Rotifera</taxon>
        <taxon>Eurotatoria</taxon>
        <taxon>Bdelloidea</taxon>
        <taxon>Philodinida</taxon>
        <taxon>Philodinidae</taxon>
        <taxon>Rotaria</taxon>
    </lineage>
</organism>
<evidence type="ECO:0000256" key="5">
    <source>
        <dbReference type="ARBA" id="ARBA00022801"/>
    </source>
</evidence>
<dbReference type="InterPro" id="IPR057739">
    <property type="entry name" value="Glyco_hydro_29_N"/>
</dbReference>
<dbReference type="SMART" id="SM00812">
    <property type="entry name" value="Alpha_L_fucos"/>
    <property type="match status" value="1"/>
</dbReference>
<reference evidence="9" key="1">
    <citation type="submission" date="2021-02" db="EMBL/GenBank/DDBJ databases">
        <authorList>
            <person name="Nowell W R."/>
        </authorList>
    </citation>
    <scope>NUCLEOTIDE SEQUENCE</scope>
</reference>
<evidence type="ECO:0000256" key="2">
    <source>
        <dbReference type="ARBA" id="ARBA00007951"/>
    </source>
</evidence>
<evidence type="ECO:0000256" key="4">
    <source>
        <dbReference type="ARBA" id="ARBA00022729"/>
    </source>
</evidence>
<evidence type="ECO:0000256" key="6">
    <source>
        <dbReference type="ARBA" id="ARBA00023295"/>
    </source>
</evidence>
<evidence type="ECO:0000256" key="1">
    <source>
        <dbReference type="ARBA" id="ARBA00004071"/>
    </source>
</evidence>
<evidence type="ECO:0000313" key="9">
    <source>
        <dbReference type="EMBL" id="CAF1610167.1"/>
    </source>
</evidence>
<sequence length="200" mass="23520">MLSYSTVIFITIICGFLIPLSEQQYTPDWKSLDSRPLPAWYDESKIGIFINWGVYSVPSIGSEWMWWLWKGDKPNVNIVAFMNNNYPTDWTYADFAEQFHAELYDPNEWADIFAAAGAKYIVFDSKHHEGFTMWPSKYSFNWNAMDVGPKRDLLGELANAIRNRTDIVFGLYHSMFEWFHPLYLTDKNNNFQTQFFPNVC</sequence>
<evidence type="ECO:0000256" key="7">
    <source>
        <dbReference type="SAM" id="SignalP"/>
    </source>
</evidence>
<dbReference type="GO" id="GO:0005764">
    <property type="term" value="C:lysosome"/>
    <property type="evidence" value="ECO:0007669"/>
    <property type="project" value="TreeGrafter"/>
</dbReference>
<evidence type="ECO:0000259" key="8">
    <source>
        <dbReference type="Pfam" id="PF01120"/>
    </source>
</evidence>
<dbReference type="Pfam" id="PF01120">
    <property type="entry name" value="Alpha_L_fucos"/>
    <property type="match status" value="1"/>
</dbReference>
<keyword evidence="6" id="KW-0326">Glycosidase</keyword>
<dbReference type="Gene3D" id="3.20.20.80">
    <property type="entry name" value="Glycosidases"/>
    <property type="match status" value="1"/>
</dbReference>
<evidence type="ECO:0000313" key="10">
    <source>
        <dbReference type="Proteomes" id="UP000663870"/>
    </source>
</evidence>
<dbReference type="GO" id="GO:0004560">
    <property type="term" value="F:alpha-L-fucosidase activity"/>
    <property type="evidence" value="ECO:0007669"/>
    <property type="project" value="UniProtKB-EC"/>
</dbReference>
<dbReference type="InterPro" id="IPR017853">
    <property type="entry name" value="GH"/>
</dbReference>
<protein>
    <recommendedName>
        <fullName evidence="3">alpha-L-fucosidase</fullName>
        <ecNumber evidence="3">3.2.1.51</ecNumber>
    </recommendedName>
</protein>
<feature type="domain" description="Glycoside hydrolase family 29 N-terminal" evidence="8">
    <location>
        <begin position="21"/>
        <end position="193"/>
    </location>
</feature>
<gene>
    <name evidence="9" type="ORF">JXQ802_LOCUS49303</name>
</gene>
<name>A0A816BI25_9BILA</name>
<dbReference type="InterPro" id="IPR016286">
    <property type="entry name" value="FUC_metazoa-typ"/>
</dbReference>
<dbReference type="PRINTS" id="PR00741">
    <property type="entry name" value="GLHYDRLASE29"/>
</dbReference>
<comment type="caution">
    <text evidence="9">The sequence shown here is derived from an EMBL/GenBank/DDBJ whole genome shotgun (WGS) entry which is preliminary data.</text>
</comment>
<dbReference type="SUPFAM" id="SSF51445">
    <property type="entry name" value="(Trans)glycosidases"/>
    <property type="match status" value="1"/>
</dbReference>
<keyword evidence="5" id="KW-0378">Hydrolase</keyword>
<comment type="function">
    <text evidence="1">Alpha-L-fucosidase is responsible for hydrolyzing the alpha-1,6-linked fucose joined to the reducing-end N-acetylglucosamine of the carbohydrate moieties of glycoproteins.</text>
</comment>
<keyword evidence="10" id="KW-1185">Reference proteome</keyword>
<dbReference type="InterPro" id="IPR000933">
    <property type="entry name" value="Glyco_hydro_29"/>
</dbReference>
<comment type="similarity">
    <text evidence="2">Belongs to the glycosyl hydrolase 29 family.</text>
</comment>
<dbReference type="Proteomes" id="UP000663870">
    <property type="component" value="Unassembled WGS sequence"/>
</dbReference>